<sequence>MTTLHESTSFDAIIGGGSVSGLFAAREMASKGMKVLVLEEDHEIGTPEHCGGVVSQKGLEALGIIPRIKTFDNEIRQAIIKTKNNSIEVNAVNQKVIVIDRRSFDKEIAFQAQSHGAEINTNSLIVGIAYEDNWFKVKIKGGTIYKSKYFVDARGVGTLVNKGLRNIIPSGQYEVYAPWIEKDTIEVIFDAERYPGFFAWIIPTGEGKGKIGVAGKSINPNFLLESFLKTRGRPYSIIRKIYAPIWIAGYVRPFYNGKNVRVGDAAGQTKPTTAGGIYTGGMGGIYAGRAIALSLSEGEETSYLSHYEQKWLSKFGKEFDRLLFLRRILERLDNKSFDKIFSEISTKTLDVISDTADFDFHSFSLRQFLDTRTTLNLLSAIMGNEYRKIIKDLSKI</sequence>
<dbReference type="GeneID" id="39419986"/>
<dbReference type="Gene3D" id="3.30.9.10">
    <property type="entry name" value="D-Amino Acid Oxidase, subunit A, domain 2"/>
    <property type="match status" value="1"/>
</dbReference>
<reference evidence="1 2" key="1">
    <citation type="submission" date="2019-02" db="EMBL/GenBank/DDBJ databases">
        <authorList>
            <person name="Lehtovirta-Morley E L."/>
        </authorList>
    </citation>
    <scope>NUCLEOTIDE SEQUENCE [LARGE SCALE GENOMIC DNA]</scope>
    <source>
        <strain evidence="1">NFRAN1</strain>
    </source>
</reference>
<dbReference type="GO" id="GO:0016628">
    <property type="term" value="F:oxidoreductase activity, acting on the CH-CH group of donors, NAD or NADP as acceptor"/>
    <property type="evidence" value="ECO:0007669"/>
    <property type="project" value="InterPro"/>
</dbReference>
<dbReference type="PANTHER" id="PTHR42685">
    <property type="entry name" value="GERANYLGERANYL DIPHOSPHATE REDUCTASE"/>
    <property type="match status" value="1"/>
</dbReference>
<dbReference type="OrthoDB" id="46008at2157"/>
<dbReference type="PANTHER" id="PTHR42685:SF18">
    <property type="entry name" value="DIGERANYLGERANYLGLYCEROPHOSPHOLIPID REDUCTASE"/>
    <property type="match status" value="1"/>
</dbReference>
<dbReference type="Proteomes" id="UP000294299">
    <property type="component" value="Chromosome NFRAN"/>
</dbReference>
<organism evidence="1 2">
    <name type="scientific">Candidatus Nitrosocosmicus franklandianus</name>
    <dbReference type="NCBI Taxonomy" id="1798806"/>
    <lineage>
        <taxon>Archaea</taxon>
        <taxon>Nitrososphaerota</taxon>
        <taxon>Nitrososphaeria</taxon>
        <taxon>Nitrososphaerales</taxon>
        <taxon>Nitrososphaeraceae</taxon>
        <taxon>Candidatus Nitrosocosmicus</taxon>
    </lineage>
</organism>
<gene>
    <name evidence="1" type="ORF">NFRAN_0449</name>
</gene>
<protein>
    <submittedName>
        <fullName evidence="1">Geranylgeranyl reductase family protein</fullName>
    </submittedName>
</protein>
<dbReference type="InterPro" id="IPR050407">
    <property type="entry name" value="Geranylgeranyl_reductase"/>
</dbReference>
<dbReference type="NCBIfam" id="TIGR02032">
    <property type="entry name" value="GG-red-SF"/>
    <property type="match status" value="1"/>
</dbReference>
<evidence type="ECO:0000313" key="1">
    <source>
        <dbReference type="EMBL" id="VFJ12770.1"/>
    </source>
</evidence>
<dbReference type="Gene3D" id="3.50.50.60">
    <property type="entry name" value="FAD/NAD(P)-binding domain"/>
    <property type="match status" value="1"/>
</dbReference>
<dbReference type="KEGG" id="nfn:NFRAN_0449"/>
<dbReference type="RefSeq" id="WP_197731085.1">
    <property type="nucleotide sequence ID" value="NZ_LR216287.1"/>
</dbReference>
<dbReference type="AlphaFoldDB" id="A0A484I7P4"/>
<accession>A0A484I7P4</accession>
<dbReference type="EMBL" id="LR216287">
    <property type="protein sequence ID" value="VFJ12770.1"/>
    <property type="molecule type" value="Genomic_DNA"/>
</dbReference>
<dbReference type="Pfam" id="PF12831">
    <property type="entry name" value="FAD_oxidored"/>
    <property type="match status" value="1"/>
</dbReference>
<proteinExistence type="predicted"/>
<dbReference type="PRINTS" id="PR00420">
    <property type="entry name" value="RNGMNOXGNASE"/>
</dbReference>
<keyword evidence="2" id="KW-1185">Reference proteome</keyword>
<name>A0A484I7P4_9ARCH</name>
<evidence type="ECO:0000313" key="2">
    <source>
        <dbReference type="Proteomes" id="UP000294299"/>
    </source>
</evidence>
<dbReference type="InterPro" id="IPR011777">
    <property type="entry name" value="Geranylgeranyl_Rdtase_fam"/>
</dbReference>
<dbReference type="InterPro" id="IPR036188">
    <property type="entry name" value="FAD/NAD-bd_sf"/>
</dbReference>
<dbReference type="SUPFAM" id="SSF51905">
    <property type="entry name" value="FAD/NAD(P)-binding domain"/>
    <property type="match status" value="1"/>
</dbReference>